<feature type="coiled-coil region" evidence="1">
    <location>
        <begin position="733"/>
        <end position="774"/>
    </location>
</feature>
<protein>
    <submittedName>
        <fullName evidence="2">Uncharacterized protein</fullName>
    </submittedName>
</protein>
<keyword evidence="1" id="KW-0175">Coiled coil</keyword>
<dbReference type="eggNOG" id="ENOG502QUX8">
    <property type="taxonomic scope" value="Eukaryota"/>
</dbReference>
<dbReference type="EMBL" id="GL379792">
    <property type="protein sequence ID" value="EGT54125.1"/>
    <property type="molecule type" value="Genomic_DNA"/>
</dbReference>
<accession>G0MFI6</accession>
<feature type="coiled-coil region" evidence="1">
    <location>
        <begin position="833"/>
        <end position="878"/>
    </location>
</feature>
<dbReference type="Proteomes" id="UP000008068">
    <property type="component" value="Unassembled WGS sequence"/>
</dbReference>
<dbReference type="HOGENOM" id="CLU_248102_0_0_1"/>
<dbReference type="InParanoid" id="G0MFI6"/>
<sequence length="1513" mass="176779">MADPPLDKSTKMRRLDFPEKTCRFKYTTTELQLALEEIPKEIYYQEELISRAEEYKKIKVHGNIEPDRYKKLLHYVSSKMSRFDLFGHIYFAKGFVKPGQVTTRFELSLGLMGILMEQLEKDGHQISYGYEEHEVILMPHFDIVQMPDVDLKSEFLTRMANRPFPPSKPLAYLKWLYTHLGPTLDFIFNLKLAGPRMLPPTPAITPTKHFLRVMRLGAKGKEVVYVDELRLAVGRLVTVKFPASPKLKFRWPNQYFSAKYLDYALRLFGLNRDQFELILTVTDEREPNNYCFSQGPNAENVIPAECCFFRIAKDLTRLEIGKDDEQIGDLFECYNKLLENGQVLPYTVRYFAYGEKIRPNYKTLKEFIERRGRGGTVYVAGPTTKTSTTSTNKSSTCKGKVKMHELNLKRKLNYKIPLEAISKIPVDCKGLVMNVMDTYPKFALLLHEQGFCEPGIFCYADLFKMDAIIFKCGENDELMKKRIKFALLHDNGTNDNARRKFLGSVDEHLVRIHAPEPAEPNEKRCKTTVKSNLGMVKSASIADISDELKNMEIIDEADLVVIKDGDICAQHKCADPKCSDQPWLHECDDDCIPSLRDNYHASIDNSIQQIQEEQDGKMAKLVKQVANLEKQLKESRDTVEKQRTSIKEWKSKYEEFEKEQKGIQVQLKGDIKRITAEKSKIEDNYQNLRTQKALSNPESIQLEHKKAMEKVMKRTEVTFFALFLFIIRMYFETQSYKILLKNKEKEMEAFQRKLQEQEQENQKLKDTNAELVDSITTNKEVVALNFKYKDLESELAISHRESSSKDEKICHLVRQLHKEEKHTYSIKHRVDKLDKALHEKEVLIELKEILEEHAPPSITAAVRRIEKLQKLLDASKADEPLFNHSLRRLRAYEVVEDPVNYFSVIQAYKEYEDARSAKILYESELTSAIEEIKVSPEHYFMMENVMTNQKKKPVFSVATAKRMQQLHELMEKIETERARRGSRDEAAAKKEQCANIKFEARKDYGMDSEVINFVTRVSEQYRKRNRGMFPFEVFKLILLYICTPDIRRIVGDVEILEFNYHQNLVLSKIEKIRLEFYVYKHRARPVTEPHICKLLDYIIHKIEPTYKYAEVIEFAIDKSELCDVIDELCDQAPKRDYTAKPGQQRHDVFVQKLMWPERGYRISTEIYEMFPELKEFFESKDGIDFYECYMKYIASLWPRMAESVLNHVNAFTNAYFKWMVELLKFPANLPPEIRWKYSPMETPFTKGKAPDSQKKFLLRVFEYYSNGKLKKRYVFVHDIRVMMLKLTKLGVRFYPTGEPIMPEEDTAPLVHEIFEVTGLQAVMLIIQKLTPFVYDYIELFKTQLHSLAAIEDKFLPIVSPYNAHCIPAVQGMERMAEVLVDEVQIGRRLPLNFRALEVLIRRMDELFTGCQLRTMVDRQTVHDLLKEATGLIGKYNGKLTTASPNFANITESSSWDERLDAFLNEYPQYKELHSLWRSIECPMPPDYKCLTPPGQPSVDEILPHIWRKIDKTH</sequence>
<dbReference type="OrthoDB" id="5865637at2759"/>
<reference evidence="3" key="1">
    <citation type="submission" date="2011-07" db="EMBL/GenBank/DDBJ databases">
        <authorList>
            <consortium name="Caenorhabditis brenneri Sequencing and Analysis Consortium"/>
            <person name="Wilson R.K."/>
        </authorList>
    </citation>
    <scope>NUCLEOTIDE SEQUENCE [LARGE SCALE GENOMIC DNA]</scope>
    <source>
        <strain evidence="3">PB2801</strain>
    </source>
</reference>
<proteinExistence type="predicted"/>
<keyword evidence="3" id="KW-1185">Reference proteome</keyword>
<organism evidence="3">
    <name type="scientific">Caenorhabditis brenneri</name>
    <name type="common">Nematode worm</name>
    <dbReference type="NCBI Taxonomy" id="135651"/>
    <lineage>
        <taxon>Eukaryota</taxon>
        <taxon>Metazoa</taxon>
        <taxon>Ecdysozoa</taxon>
        <taxon>Nematoda</taxon>
        <taxon>Chromadorea</taxon>
        <taxon>Rhabditida</taxon>
        <taxon>Rhabditina</taxon>
        <taxon>Rhabditomorpha</taxon>
        <taxon>Rhabditoidea</taxon>
        <taxon>Rhabditidae</taxon>
        <taxon>Peloderinae</taxon>
        <taxon>Caenorhabditis</taxon>
    </lineage>
</organism>
<evidence type="ECO:0000313" key="2">
    <source>
        <dbReference type="EMBL" id="EGT54125.1"/>
    </source>
</evidence>
<name>G0MFI6_CAEBE</name>
<gene>
    <name evidence="2" type="ORF">CAEBREN_04067</name>
</gene>
<evidence type="ECO:0000313" key="3">
    <source>
        <dbReference type="Proteomes" id="UP000008068"/>
    </source>
</evidence>
<feature type="coiled-coil region" evidence="1">
    <location>
        <begin position="611"/>
        <end position="691"/>
    </location>
</feature>
<evidence type="ECO:0000256" key="1">
    <source>
        <dbReference type="SAM" id="Coils"/>
    </source>
</evidence>